<dbReference type="PROSITE" id="PS51663">
    <property type="entry name" value="STATHMIN_3"/>
    <property type="match status" value="1"/>
</dbReference>
<accession>A0A7F8K1N9</accession>
<evidence type="ECO:0000313" key="2">
    <source>
        <dbReference type="Proteomes" id="UP000248483"/>
    </source>
</evidence>
<dbReference type="KEGG" id="dle:111181284"/>
<feature type="region of interest" description="Disordered" evidence="1">
    <location>
        <begin position="1"/>
        <end position="78"/>
    </location>
</feature>
<name>A0A7F8K1N9_DELLE</name>
<keyword evidence="2" id="KW-1185">Reference proteome</keyword>
<dbReference type="RefSeq" id="XP_030616271.1">
    <property type="nucleotide sequence ID" value="XM_030760411.1"/>
</dbReference>
<dbReference type="GeneID" id="111181284"/>
<dbReference type="InterPro" id="IPR000956">
    <property type="entry name" value="Stathmin_fam"/>
</dbReference>
<feature type="region of interest" description="Disordered" evidence="1">
    <location>
        <begin position="95"/>
        <end position="138"/>
    </location>
</feature>
<dbReference type="Proteomes" id="UP000248483">
    <property type="component" value="Unplaced"/>
</dbReference>
<feature type="compositionally biased region" description="Basic residues" evidence="1">
    <location>
        <begin position="19"/>
        <end position="33"/>
    </location>
</feature>
<protein>
    <submittedName>
        <fullName evidence="3">Stathmin domain-containing protein 1</fullName>
    </submittedName>
</protein>
<dbReference type="AlphaFoldDB" id="A0A7F8K1N9"/>
<reference evidence="3" key="1">
    <citation type="submission" date="2025-08" db="UniProtKB">
        <authorList>
            <consortium name="RefSeq"/>
        </authorList>
    </citation>
    <scope>IDENTIFICATION</scope>
    <source>
        <tissue evidence="3">Blood</tissue>
    </source>
</reference>
<feature type="region of interest" description="Disordered" evidence="1">
    <location>
        <begin position="242"/>
        <end position="265"/>
    </location>
</feature>
<sequence>MAMREAGESGVTEGGGGRRSARGRNARAQRARRGALEGAQGAARPEERRAARTVGCGPSQAAEEQRRVPAPQKGWKEGFKADVGVAHSGENFRPQIETTLPKDNVGSPGSLDKQAQLGSLPGTIPESSPFPSERNRRINSDLVISGLIHKPQPLENREQQKSSDILEELIVQGIIQSHSKVFRNGESYDVTLTMTEKLLRKPPARLKKLKKEIKDFLMKDIEEKMQAVEECRKTKEEEIRKRLRSDRLLPPAHHSDSAEAGGKEAPFAEGLKTVSCAAFEPSDLPEGKLLK</sequence>
<evidence type="ECO:0000256" key="1">
    <source>
        <dbReference type="SAM" id="MobiDB-lite"/>
    </source>
</evidence>
<dbReference type="CTD" id="401236"/>
<evidence type="ECO:0000313" key="3">
    <source>
        <dbReference type="RefSeq" id="XP_030616271.1"/>
    </source>
</evidence>
<dbReference type="FunCoup" id="A0A7F8K1N9">
    <property type="interactions" value="17"/>
</dbReference>
<gene>
    <name evidence="3" type="primary">STMND1</name>
</gene>
<dbReference type="InParanoid" id="A0A7F8K1N9"/>
<dbReference type="PANTHER" id="PTHR10104:SF20">
    <property type="entry name" value="STATHMIN DOMAIN-CONTAINING PROTEIN 1"/>
    <property type="match status" value="1"/>
</dbReference>
<dbReference type="GO" id="GO:0031110">
    <property type="term" value="P:regulation of microtubule polymerization or depolymerization"/>
    <property type="evidence" value="ECO:0007669"/>
    <property type="project" value="InterPro"/>
</dbReference>
<dbReference type="PANTHER" id="PTHR10104">
    <property type="entry name" value="STATHMIN"/>
    <property type="match status" value="1"/>
</dbReference>
<organism evidence="2 3">
    <name type="scientific">Delphinapterus leucas</name>
    <name type="common">Beluga whale</name>
    <dbReference type="NCBI Taxonomy" id="9749"/>
    <lineage>
        <taxon>Eukaryota</taxon>
        <taxon>Metazoa</taxon>
        <taxon>Chordata</taxon>
        <taxon>Craniata</taxon>
        <taxon>Vertebrata</taxon>
        <taxon>Euteleostomi</taxon>
        <taxon>Mammalia</taxon>
        <taxon>Eutheria</taxon>
        <taxon>Laurasiatheria</taxon>
        <taxon>Artiodactyla</taxon>
        <taxon>Whippomorpha</taxon>
        <taxon>Cetacea</taxon>
        <taxon>Odontoceti</taxon>
        <taxon>Monodontidae</taxon>
        <taxon>Delphinapterus</taxon>
    </lineage>
</organism>
<proteinExistence type="predicted"/>